<evidence type="ECO:0000259" key="6">
    <source>
        <dbReference type="PROSITE" id="PS51192"/>
    </source>
</evidence>
<feature type="region of interest" description="Disordered" evidence="5">
    <location>
        <begin position="968"/>
        <end position="993"/>
    </location>
</feature>
<comment type="caution">
    <text evidence="8">The sequence shown here is derived from an EMBL/GenBank/DDBJ whole genome shotgun (WGS) entry which is preliminary data.</text>
</comment>
<protein>
    <submittedName>
        <fullName evidence="8">ATP-dependent RNA helicase SUPV3L1/SUV3</fullName>
        <ecNumber evidence="8">3.6.4.13</ecNumber>
    </submittedName>
</protein>
<keyword evidence="2 8" id="KW-0378">Hydrolase</keyword>
<dbReference type="Gene3D" id="3.40.50.300">
    <property type="entry name" value="P-loop containing nucleotide triphosphate hydrolases"/>
    <property type="match status" value="2"/>
</dbReference>
<sequence length="1215" mass="130977">MNIAPPASTRLVPRLDRTKPLPPSLRARGVTAVLGPTNTGKTTLAIERMIGHSSGLIGLPLRLLAREVYTRLVERVGAEQVALITGEERIKPANPRFWVATVEAMPRDLDVAFVALDEIQISADLDRGHVFTDRLLNRRGREETLLLGAATMRPLVEKLLPGASILVRPRLSNLSFAGEKKITRLPHRSAIVAFSADEVYAIAELIRRQRGGAAVVLGALSPRTRNAQVEMYQNGDVDYLVATDAIGMGLNLDVDHVAFAGDVKFDGWQFRKLNPGELAQIAGRAGRAQRDGTFGTTGRCTPFDAELVERLEAHSFDAHRVLQWRNSALDFASVEALNRSLAQVPREEGLTRAPTAEDVLVLEALMRDPAIRRHAVGADAVERLWEACQLPDYRKVSPASHSDLVSTVYDDLMRHGRISTDWFAKQVALADRAEGDIDTLSGRIAQVRTWTFAANRPDWLDDPEHWRGVTRRVEDRLSDALHERLTHRFVDRRTSVLMRRLRENAMLETEITKTGDVVVEGHVIGHLLGFQFAADTSAAGPEAKALRATAQKALAGEIEARAARLAEGADDAFVLSSDGTLRWVGEPVAKLIPGDEVLGPRLKVIADEHLTGPARDAVQARIELWLKAHIEKLLGPLIVLGKAEDVAGIGRGIAFQLVETLGVLERHKVAEEMKGLAQEARAVLRGHGVRFGAHHIYIPTLLKPAPRALAAQLWALKHGGLQQKGLDELPHLAASGRTSIPVDPEIQKGLYRAVGFRVAGERAVRVDILERLADLIRPALAWRPNTSGEKPAGAFDGGGFVATVAMTSLAGCAGEDFASILRSLGYRMERRPAPVEAAPVEAAPVEVAPVEAAPAEAVPAAEDAATDTTAADLAETEAPVVEAPVVETAIVETAIVETSTDAAAVTAGADVAFDQTVEPALEPEAVAEIVAARIEPAPEAAPLADAAGISGEVFTDPVFDQTVEPALEAEPAADSPSAGPAEAASEDGPAQEVAAQEVVLDEATVDEAAAPDAVAPPAVPAEPAMIEVWRPGRPPGQHRPAQHRKGGQQGRPGQRAENNTRADNAPRGEAAPAAAAGEDGTRRERPEGERGRRPPRDERRTEGRGEPRSEARTDGRERRPEGGDAGRPAREPRPEGGKRDDNRRDDNRRNDGRKEFGNREQGNRDHAGRSSRPAPDRFTAGPRPDTRRDKPVDPDSPFAKLLALKARMEAEKNGG</sequence>
<proteinExistence type="predicted"/>
<dbReference type="SMART" id="SM00490">
    <property type="entry name" value="HELICc"/>
    <property type="match status" value="1"/>
</dbReference>
<gene>
    <name evidence="8" type="ORF">QOZ99_002222</name>
</gene>
<dbReference type="Proteomes" id="UP001235094">
    <property type="component" value="Unassembled WGS sequence"/>
</dbReference>
<organism evidence="8 9">
    <name type="scientific">Ancylobacter amanitiformis</name>
    <dbReference type="NCBI Taxonomy" id="217069"/>
    <lineage>
        <taxon>Bacteria</taxon>
        <taxon>Pseudomonadati</taxon>
        <taxon>Pseudomonadota</taxon>
        <taxon>Alphaproteobacteria</taxon>
        <taxon>Hyphomicrobiales</taxon>
        <taxon>Xanthobacteraceae</taxon>
        <taxon>Ancylobacter</taxon>
    </lineage>
</organism>
<dbReference type="PANTHER" id="PTHR12131">
    <property type="entry name" value="ATP-DEPENDENT RNA AND DNA HELICASE"/>
    <property type="match status" value="1"/>
</dbReference>
<keyword evidence="9" id="KW-1185">Reference proteome</keyword>
<feature type="compositionally biased region" description="Low complexity" evidence="5">
    <location>
        <begin position="1007"/>
        <end position="1024"/>
    </location>
</feature>
<reference evidence="8 9" key="1">
    <citation type="submission" date="2023-07" db="EMBL/GenBank/DDBJ databases">
        <title>Genomic Encyclopedia of Type Strains, Phase IV (KMG-IV): sequencing the most valuable type-strain genomes for metagenomic binning, comparative biology and taxonomic classification.</title>
        <authorList>
            <person name="Goeker M."/>
        </authorList>
    </citation>
    <scope>NUCLEOTIDE SEQUENCE [LARGE SCALE GENOMIC DNA]</scope>
    <source>
        <strain evidence="8 9">DSM 15561</strain>
    </source>
</reference>
<dbReference type="SUPFAM" id="SSF52540">
    <property type="entry name" value="P-loop containing nucleoside triphosphate hydrolases"/>
    <property type="match status" value="2"/>
</dbReference>
<feature type="domain" description="Helicase C-terminal" evidence="7">
    <location>
        <begin position="177"/>
        <end position="342"/>
    </location>
</feature>
<feature type="domain" description="Helicase ATP-binding" evidence="6">
    <location>
        <begin position="22"/>
        <end position="170"/>
    </location>
</feature>
<keyword evidence="4" id="KW-0067">ATP-binding</keyword>
<evidence type="ECO:0000256" key="4">
    <source>
        <dbReference type="ARBA" id="ARBA00022840"/>
    </source>
</evidence>
<dbReference type="GO" id="GO:0016787">
    <property type="term" value="F:hydrolase activity"/>
    <property type="evidence" value="ECO:0007669"/>
    <property type="project" value="UniProtKB-KW"/>
</dbReference>
<evidence type="ECO:0000256" key="1">
    <source>
        <dbReference type="ARBA" id="ARBA00022741"/>
    </source>
</evidence>
<dbReference type="InterPro" id="IPR055206">
    <property type="entry name" value="DEXQc_SUV3"/>
</dbReference>
<keyword evidence="1" id="KW-0547">Nucleotide-binding</keyword>
<evidence type="ECO:0000256" key="2">
    <source>
        <dbReference type="ARBA" id="ARBA00022801"/>
    </source>
</evidence>
<evidence type="ECO:0000313" key="9">
    <source>
        <dbReference type="Proteomes" id="UP001235094"/>
    </source>
</evidence>
<evidence type="ECO:0000313" key="8">
    <source>
        <dbReference type="EMBL" id="MDQ0511325.1"/>
    </source>
</evidence>
<name>A0ABU0LRL1_9HYPH</name>
<evidence type="ECO:0000256" key="5">
    <source>
        <dbReference type="SAM" id="MobiDB-lite"/>
    </source>
</evidence>
<feature type="compositionally biased region" description="Low complexity" evidence="5">
    <location>
        <begin position="968"/>
        <end position="990"/>
    </location>
</feature>
<evidence type="ECO:0000256" key="3">
    <source>
        <dbReference type="ARBA" id="ARBA00022806"/>
    </source>
</evidence>
<feature type="region of interest" description="Disordered" evidence="5">
    <location>
        <begin position="1007"/>
        <end position="1199"/>
    </location>
</feature>
<keyword evidence="3 8" id="KW-0347">Helicase</keyword>
<dbReference type="Pfam" id="PF00271">
    <property type="entry name" value="Helicase_C"/>
    <property type="match status" value="1"/>
</dbReference>
<dbReference type="Pfam" id="PF22527">
    <property type="entry name" value="DEXQc_Suv3"/>
    <property type="match status" value="1"/>
</dbReference>
<evidence type="ECO:0000259" key="7">
    <source>
        <dbReference type="PROSITE" id="PS51194"/>
    </source>
</evidence>
<dbReference type="PANTHER" id="PTHR12131:SF1">
    <property type="entry name" value="ATP-DEPENDENT RNA HELICASE SUPV3L1, MITOCHONDRIAL-RELATED"/>
    <property type="match status" value="1"/>
</dbReference>
<dbReference type="PROSITE" id="PS51192">
    <property type="entry name" value="HELICASE_ATP_BIND_1"/>
    <property type="match status" value="1"/>
</dbReference>
<dbReference type="EMBL" id="JAUSVR010000006">
    <property type="protein sequence ID" value="MDQ0511325.1"/>
    <property type="molecule type" value="Genomic_DNA"/>
</dbReference>
<dbReference type="RefSeq" id="WP_306890019.1">
    <property type="nucleotide sequence ID" value="NZ_JAUSVR010000006.1"/>
</dbReference>
<feature type="compositionally biased region" description="Basic and acidic residues" evidence="5">
    <location>
        <begin position="1184"/>
        <end position="1193"/>
    </location>
</feature>
<dbReference type="InterPro" id="IPR050699">
    <property type="entry name" value="RNA-DNA_Helicase"/>
</dbReference>
<dbReference type="GO" id="GO:0003724">
    <property type="term" value="F:RNA helicase activity"/>
    <property type="evidence" value="ECO:0007669"/>
    <property type="project" value="UniProtKB-EC"/>
</dbReference>
<dbReference type="PROSITE" id="PS51194">
    <property type="entry name" value="HELICASE_CTER"/>
    <property type="match status" value="1"/>
</dbReference>
<dbReference type="InterPro" id="IPR027417">
    <property type="entry name" value="P-loop_NTPase"/>
</dbReference>
<feature type="compositionally biased region" description="Low complexity" evidence="5">
    <location>
        <begin position="1067"/>
        <end position="1078"/>
    </location>
</feature>
<feature type="region of interest" description="Disordered" evidence="5">
    <location>
        <begin position="1"/>
        <end position="20"/>
    </location>
</feature>
<accession>A0ABU0LRL1</accession>
<dbReference type="InterPro" id="IPR001650">
    <property type="entry name" value="Helicase_C-like"/>
</dbReference>
<dbReference type="EC" id="3.6.4.13" evidence="8"/>
<dbReference type="InterPro" id="IPR014001">
    <property type="entry name" value="Helicase_ATP-bd"/>
</dbReference>
<feature type="compositionally biased region" description="Basic and acidic residues" evidence="5">
    <location>
        <begin position="1079"/>
        <end position="1168"/>
    </location>
</feature>